<evidence type="ECO:0000256" key="1">
    <source>
        <dbReference type="ARBA" id="ARBA00010835"/>
    </source>
</evidence>
<dbReference type="EMBL" id="FUYZ01000012">
    <property type="protein sequence ID" value="SKC08258.1"/>
    <property type="molecule type" value="Genomic_DNA"/>
</dbReference>
<keyword evidence="4 5" id="KW-0648">Protein biosynthesis</keyword>
<dbReference type="InterPro" id="IPR045853">
    <property type="entry name" value="Pep_chain_release_fac_I_sf"/>
</dbReference>
<evidence type="ECO:0000256" key="7">
    <source>
        <dbReference type="SAM" id="Coils"/>
    </source>
</evidence>
<organism evidence="9 10">
    <name type="scientific">Soonwooa buanensis</name>
    <dbReference type="NCBI Taxonomy" id="619805"/>
    <lineage>
        <taxon>Bacteria</taxon>
        <taxon>Pseudomonadati</taxon>
        <taxon>Bacteroidota</taxon>
        <taxon>Flavobacteriia</taxon>
        <taxon>Flavobacteriales</taxon>
        <taxon>Weeksellaceae</taxon>
        <taxon>Chryseobacterium group</taxon>
        <taxon>Soonwooa</taxon>
    </lineage>
</organism>
<feature type="modified residue" description="N5-methylglutamine" evidence="5">
    <location>
        <position position="246"/>
    </location>
</feature>
<dbReference type="OrthoDB" id="9806673at2"/>
<dbReference type="InterPro" id="IPR005139">
    <property type="entry name" value="PCRF"/>
</dbReference>
<dbReference type="Pfam" id="PF03462">
    <property type="entry name" value="PCRF"/>
    <property type="match status" value="1"/>
</dbReference>
<evidence type="ECO:0000256" key="3">
    <source>
        <dbReference type="ARBA" id="ARBA00022490"/>
    </source>
</evidence>
<accession>A0A1T5GIL7</accession>
<dbReference type="HAMAP" id="MF_00094">
    <property type="entry name" value="Rel_fac_2"/>
    <property type="match status" value="1"/>
</dbReference>
<keyword evidence="7" id="KW-0175">Coiled coil</keyword>
<feature type="coiled-coil region" evidence="7">
    <location>
        <begin position="268"/>
        <end position="307"/>
    </location>
</feature>
<comment type="similarity">
    <text evidence="1 5">Belongs to the prokaryotic/mitochondrial release factor family.</text>
</comment>
<dbReference type="RefSeq" id="WP_079668106.1">
    <property type="nucleotide sequence ID" value="NZ_FUYZ01000012.1"/>
</dbReference>
<dbReference type="SUPFAM" id="SSF75620">
    <property type="entry name" value="Release factor"/>
    <property type="match status" value="1"/>
</dbReference>
<keyword evidence="10" id="KW-1185">Reference proteome</keyword>
<dbReference type="NCBIfam" id="TIGR00020">
    <property type="entry name" value="prfB"/>
    <property type="match status" value="1"/>
</dbReference>
<proteinExistence type="inferred from homology"/>
<comment type="function">
    <text evidence="5">Peptide chain release factor 2 directs the termination of translation in response to the peptide chain termination codons UGA and UAA.</text>
</comment>
<dbReference type="InterPro" id="IPR004374">
    <property type="entry name" value="PrfB"/>
</dbReference>
<dbReference type="Pfam" id="PF00472">
    <property type="entry name" value="RF-1"/>
    <property type="match status" value="1"/>
</dbReference>
<dbReference type="FunFam" id="3.30.160.20:FF:000040">
    <property type="entry name" value="Peptide chain release factor 2"/>
    <property type="match status" value="1"/>
</dbReference>
<dbReference type="AlphaFoldDB" id="A0A1T5GIL7"/>
<evidence type="ECO:0000313" key="9">
    <source>
        <dbReference type="EMBL" id="SKC08258.1"/>
    </source>
</evidence>
<keyword evidence="3 5" id="KW-0963">Cytoplasm</keyword>
<sequence>MINNDQIKEISARIKDLHKYLQIEKKKIEISNDDEKTAAPEFWDNPKEAEVFLKQLRSKKKWVEDYEDIFTEFEDLQVLIEFAKEDADSEKELDENFPKLVEKIENLEFKNMLSNEGDELSAVLQITAGAGGTESCDWAGMLMRMYIMWAEKQGYKVKELNFQEGDVAGVKTVTLEIEGEFAFGYLKGENGVHRLVRISPFDSNAKRHTSFASVYVYPLVDDTIEININPADISFETMRSSGAGGQNVNKVETAVRLRHAPTGIIIENSESRSQLQNKEKAMQLLKSRLYEMELEEKMRARNEIEANKMKIEWGSQIRNYVMHPYKLVKDVRSGFETSDVDGVMNGNITAFLKSFLMAEGQAEADESQF</sequence>
<gene>
    <name evidence="5" type="primary">prfB</name>
    <name evidence="9" type="ORF">SAMN05660477_02889</name>
</gene>
<dbReference type="SMART" id="SM00937">
    <property type="entry name" value="PCRF"/>
    <property type="match status" value="1"/>
</dbReference>
<dbReference type="PANTHER" id="PTHR43116:SF3">
    <property type="entry name" value="CLASS I PEPTIDE CHAIN RELEASE FACTOR"/>
    <property type="match status" value="1"/>
</dbReference>
<evidence type="ECO:0000256" key="2">
    <source>
        <dbReference type="ARBA" id="ARBA00022481"/>
    </source>
</evidence>
<comment type="subcellular location">
    <subcellularLocation>
        <location evidence="5">Cytoplasm</location>
    </subcellularLocation>
</comment>
<evidence type="ECO:0000313" key="10">
    <source>
        <dbReference type="Proteomes" id="UP000191112"/>
    </source>
</evidence>
<dbReference type="InterPro" id="IPR000352">
    <property type="entry name" value="Pep_chain_release_fac_I"/>
</dbReference>
<evidence type="ECO:0000256" key="4">
    <source>
        <dbReference type="ARBA" id="ARBA00022917"/>
    </source>
</evidence>
<dbReference type="PANTHER" id="PTHR43116">
    <property type="entry name" value="PEPTIDE CHAIN RELEASE FACTOR 2"/>
    <property type="match status" value="1"/>
</dbReference>
<dbReference type="Gene3D" id="3.30.160.20">
    <property type="match status" value="1"/>
</dbReference>
<comment type="PTM">
    <text evidence="5">Methylated by PrmC. Methylation increases the termination efficiency of RF2.</text>
</comment>
<keyword evidence="2 5" id="KW-0488">Methylation</keyword>
<name>A0A1T5GIL7_9FLAO</name>
<feature type="domain" description="Prokaryotic-type class I peptide chain release factors" evidence="8">
    <location>
        <begin position="239"/>
        <end position="255"/>
    </location>
</feature>
<dbReference type="GO" id="GO:0005737">
    <property type="term" value="C:cytoplasm"/>
    <property type="evidence" value="ECO:0007669"/>
    <property type="project" value="UniProtKB-SubCell"/>
</dbReference>
<dbReference type="Proteomes" id="UP000191112">
    <property type="component" value="Unassembled WGS sequence"/>
</dbReference>
<dbReference type="STRING" id="619805.SAMN05660477_02889"/>
<evidence type="ECO:0000256" key="5">
    <source>
        <dbReference type="HAMAP-Rule" id="MF_00094"/>
    </source>
</evidence>
<reference evidence="9 10" key="1">
    <citation type="submission" date="2017-02" db="EMBL/GenBank/DDBJ databases">
        <authorList>
            <person name="Peterson S.W."/>
        </authorList>
    </citation>
    <scope>NUCLEOTIDE SEQUENCE [LARGE SCALE GENOMIC DNA]</scope>
    <source>
        <strain evidence="9 10">DSM 22323</strain>
    </source>
</reference>
<dbReference type="GO" id="GO:0016149">
    <property type="term" value="F:translation release factor activity, codon specific"/>
    <property type="evidence" value="ECO:0007669"/>
    <property type="project" value="UniProtKB-UniRule"/>
</dbReference>
<evidence type="ECO:0000256" key="6">
    <source>
        <dbReference type="NCBIfam" id="TIGR00020"/>
    </source>
</evidence>
<dbReference type="Gene3D" id="1.20.58.410">
    <property type="entry name" value="Release factor"/>
    <property type="match status" value="1"/>
</dbReference>
<evidence type="ECO:0000259" key="8">
    <source>
        <dbReference type="PROSITE" id="PS00745"/>
    </source>
</evidence>
<dbReference type="Gene3D" id="3.30.70.1660">
    <property type="match status" value="1"/>
</dbReference>
<protein>
    <recommendedName>
        <fullName evidence="5 6">Peptide chain release factor 2</fullName>
        <shortName evidence="5">RF-2</shortName>
    </recommendedName>
</protein>
<dbReference type="PROSITE" id="PS00745">
    <property type="entry name" value="RF_PROK_I"/>
    <property type="match status" value="1"/>
</dbReference>